<dbReference type="Pfam" id="PF22266">
    <property type="entry name" value="DUF6953"/>
    <property type="match status" value="1"/>
</dbReference>
<accession>A0A1A5YM41</accession>
<evidence type="ECO:0008006" key="3">
    <source>
        <dbReference type="Google" id="ProtNLM"/>
    </source>
</evidence>
<name>A0A1A5YM41_9BACL</name>
<organism evidence="1 2">
    <name type="scientific">Paenibacillus oryzae</name>
    <dbReference type="NCBI Taxonomy" id="1844972"/>
    <lineage>
        <taxon>Bacteria</taxon>
        <taxon>Bacillati</taxon>
        <taxon>Bacillota</taxon>
        <taxon>Bacilli</taxon>
        <taxon>Bacillales</taxon>
        <taxon>Paenibacillaceae</taxon>
        <taxon>Paenibacillus</taxon>
    </lineage>
</organism>
<proteinExistence type="predicted"/>
<dbReference type="Proteomes" id="UP000092024">
    <property type="component" value="Unassembled WGS sequence"/>
</dbReference>
<dbReference type="InterPro" id="IPR054228">
    <property type="entry name" value="DUF6953"/>
</dbReference>
<reference evidence="1 2" key="1">
    <citation type="submission" date="2016-05" db="EMBL/GenBank/DDBJ databases">
        <title>Paenibacillus oryzae. sp. nov., isolated from the rice root.</title>
        <authorList>
            <person name="Zhang J."/>
            <person name="Zhang X."/>
        </authorList>
    </citation>
    <scope>NUCLEOTIDE SEQUENCE [LARGE SCALE GENOMIC DNA]</scope>
    <source>
        <strain evidence="1 2">1DrF-4</strain>
    </source>
</reference>
<protein>
    <recommendedName>
        <fullName evidence="3">Integron gene cassette protein</fullName>
    </recommendedName>
</protein>
<dbReference type="EMBL" id="LYPA01000045">
    <property type="protein sequence ID" value="OBR66598.1"/>
    <property type="molecule type" value="Genomic_DNA"/>
</dbReference>
<gene>
    <name evidence="1" type="ORF">A7K91_07010</name>
</gene>
<keyword evidence="2" id="KW-1185">Reference proteome</keyword>
<sequence length="78" mass="9232">MEATAQEVAEWMVKETRFKGMLYQTDAIEYIRSHFGEHFVFVNEKGNTSLSKEVIKAFRKLHGGKIAWERDSFMWAWT</sequence>
<evidence type="ECO:0000313" key="2">
    <source>
        <dbReference type="Proteomes" id="UP000092024"/>
    </source>
</evidence>
<dbReference type="OrthoDB" id="8454520at2"/>
<dbReference type="STRING" id="1844972.A7K91_07010"/>
<evidence type="ECO:0000313" key="1">
    <source>
        <dbReference type="EMBL" id="OBR66598.1"/>
    </source>
</evidence>
<dbReference type="RefSeq" id="WP_068681432.1">
    <property type="nucleotide sequence ID" value="NZ_LYPA01000045.1"/>
</dbReference>
<comment type="caution">
    <text evidence="1">The sequence shown here is derived from an EMBL/GenBank/DDBJ whole genome shotgun (WGS) entry which is preliminary data.</text>
</comment>
<dbReference type="AlphaFoldDB" id="A0A1A5YM41"/>